<dbReference type="Proteomes" id="UP000664032">
    <property type="component" value="Unassembled WGS sequence"/>
</dbReference>
<sequence>MIVNLLRLYANGTLLENDIHFPAPPNNFNPAPSVLRMNVLWFLSMTLALSVVLVGTICLQWIREFQRDPRVNSQRAFAIRQMRRDGLYKWKVPSIISSLPILLQLSLFLFFWGLFEFLWSLNSKVTLINSAVVAVVIFCVMATLFLPALQVIFASSDKIEKLCQCPYKSPLAWTFAKALFWIALKVIDCIRWSIRSDFQGKKKKLLTELCSKDCEDWDSFDNQWQHCRSHSYQPRSDIHASNESCDIGHGFAWMGQKYMHTQDTTYTLYHMIRNVHRSTSTTALKRLFDNNASSSFLDLALSVTSPQDEDLLHDLYSALLLSHVATSSKDPHQQEALIFQRTELFIRIANFGAASTTRRIQSFPGDTPREFVERCIGDKELGINPFVGNPEYLTKLPMVLMVQIIIAFRTYLTEGLELHDVLWDLSKQIVLHLLSTPDRPSFNISMEDELDFFNVNLSHHLSRIKLGSIHFSGANGQRDQHDRQRIREYVRA</sequence>
<evidence type="ECO:0000313" key="2">
    <source>
        <dbReference type="Proteomes" id="UP000664032"/>
    </source>
</evidence>
<reference evidence="1" key="1">
    <citation type="submission" date="2021-10" db="EMBL/GenBank/DDBJ databases">
        <title>Psilocybe cubensis genome.</title>
        <authorList>
            <person name="Mckernan K.J."/>
            <person name="Crawford S."/>
            <person name="Trippe A."/>
            <person name="Kane L.T."/>
            <person name="Mclaughlin S."/>
        </authorList>
    </citation>
    <scope>NUCLEOTIDE SEQUENCE</scope>
    <source>
        <strain evidence="1">MGC-MH-2018</strain>
    </source>
</reference>
<proteinExistence type="predicted"/>
<comment type="caution">
    <text evidence="1">The sequence shown here is derived from an EMBL/GenBank/DDBJ whole genome shotgun (WGS) entry which is preliminary data.</text>
</comment>
<dbReference type="EMBL" id="JAFIQS020000010">
    <property type="protein sequence ID" value="KAH9477098.1"/>
    <property type="molecule type" value="Genomic_DNA"/>
</dbReference>
<organism evidence="1 2">
    <name type="scientific">Psilocybe cubensis</name>
    <name type="common">Psychedelic mushroom</name>
    <name type="synonym">Stropharia cubensis</name>
    <dbReference type="NCBI Taxonomy" id="181762"/>
    <lineage>
        <taxon>Eukaryota</taxon>
        <taxon>Fungi</taxon>
        <taxon>Dikarya</taxon>
        <taxon>Basidiomycota</taxon>
        <taxon>Agaricomycotina</taxon>
        <taxon>Agaricomycetes</taxon>
        <taxon>Agaricomycetidae</taxon>
        <taxon>Agaricales</taxon>
        <taxon>Agaricineae</taxon>
        <taxon>Strophariaceae</taxon>
        <taxon>Psilocybe</taxon>
    </lineage>
</organism>
<accession>A0ACB8GN69</accession>
<evidence type="ECO:0000313" key="1">
    <source>
        <dbReference type="EMBL" id="KAH9477098.1"/>
    </source>
</evidence>
<gene>
    <name evidence="1" type="ORF">JR316_0011014</name>
</gene>
<protein>
    <submittedName>
        <fullName evidence="1">Uncharacterized protein</fullName>
    </submittedName>
</protein>
<keyword evidence="2" id="KW-1185">Reference proteome</keyword>
<name>A0ACB8GN69_PSICU</name>